<feature type="compositionally biased region" description="Basic and acidic residues" evidence="1">
    <location>
        <begin position="136"/>
        <end position="146"/>
    </location>
</feature>
<dbReference type="Proteomes" id="UP000468735">
    <property type="component" value="Unassembled WGS sequence"/>
</dbReference>
<comment type="caution">
    <text evidence="2">The sequence shown here is derived from an EMBL/GenBank/DDBJ whole genome shotgun (WGS) entry which is preliminary data.</text>
</comment>
<evidence type="ECO:0000313" key="2">
    <source>
        <dbReference type="EMBL" id="KAB2351741.1"/>
    </source>
</evidence>
<dbReference type="InterPro" id="IPR036365">
    <property type="entry name" value="PGBD-like_sf"/>
</dbReference>
<dbReference type="OrthoDB" id="3297432at2"/>
<dbReference type="EMBL" id="WBMT01000002">
    <property type="protein sequence ID" value="KAB2351741.1"/>
    <property type="molecule type" value="Genomic_DNA"/>
</dbReference>
<protein>
    <submittedName>
        <fullName evidence="2">Peptidoglycan-binding protein</fullName>
    </submittedName>
</protein>
<name>A0A6H9Z3X4_9ACTN</name>
<sequence>MHKVIAALAAMARVVLDAHSEHLPTADPVVVREILVGLGYAVPMSSSGLAAGLREFQGHVGLTPDGAAGPRTVHALAEARRAVRIVSVDQLPPREMPELAWAGRGDAVGRGESAGRSGWARPEWVIPGRAVPERAVPERAGREWTGRGEVPPVTPGGR</sequence>
<evidence type="ECO:0000313" key="3">
    <source>
        <dbReference type="Proteomes" id="UP000468735"/>
    </source>
</evidence>
<feature type="region of interest" description="Disordered" evidence="1">
    <location>
        <begin position="136"/>
        <end position="158"/>
    </location>
</feature>
<proteinExistence type="predicted"/>
<keyword evidence="3" id="KW-1185">Reference proteome</keyword>
<organism evidence="2 3">
    <name type="scientific">Actinomadura rudentiformis</name>
    <dbReference type="NCBI Taxonomy" id="359158"/>
    <lineage>
        <taxon>Bacteria</taxon>
        <taxon>Bacillati</taxon>
        <taxon>Actinomycetota</taxon>
        <taxon>Actinomycetes</taxon>
        <taxon>Streptosporangiales</taxon>
        <taxon>Thermomonosporaceae</taxon>
        <taxon>Actinomadura</taxon>
    </lineage>
</organism>
<dbReference type="AlphaFoldDB" id="A0A6H9Z3X4"/>
<dbReference type="SUPFAM" id="SSF47090">
    <property type="entry name" value="PGBD-like"/>
    <property type="match status" value="1"/>
</dbReference>
<gene>
    <name evidence="2" type="ORF">F8566_05885</name>
</gene>
<reference evidence="2 3" key="1">
    <citation type="submission" date="2019-09" db="EMBL/GenBank/DDBJ databases">
        <title>Actinomadura physcomitrii sp. nov., a novel actinomycete isolated from moss [Physcomitrium sphaericum (Ludw) Fuernr].</title>
        <authorList>
            <person name="Zhuang X."/>
            <person name="Liu C."/>
        </authorList>
    </citation>
    <scope>NUCLEOTIDE SEQUENCE [LARGE SCALE GENOMIC DNA]</scope>
    <source>
        <strain evidence="2 3">HMC1</strain>
    </source>
</reference>
<accession>A0A6H9Z3X4</accession>
<evidence type="ECO:0000256" key="1">
    <source>
        <dbReference type="SAM" id="MobiDB-lite"/>
    </source>
</evidence>